<feature type="transmembrane region" description="Helical" evidence="1">
    <location>
        <begin position="142"/>
        <end position="160"/>
    </location>
</feature>
<reference evidence="3" key="1">
    <citation type="submission" date="2023-03" db="EMBL/GenBank/DDBJ databases">
        <title>Andean soil-derived lignocellulolytic bacterial consortium as a source of novel taxa and putative plastic-active enzymes.</title>
        <authorList>
            <person name="Diaz-Garcia L."/>
            <person name="Chuvochina M."/>
            <person name="Feuerriegel G."/>
            <person name="Bunk B."/>
            <person name="Sproer C."/>
            <person name="Streit W.R."/>
            <person name="Rodriguez L.M."/>
            <person name="Overmann J."/>
            <person name="Jimenez D.J."/>
        </authorList>
    </citation>
    <scope>NUCLEOTIDE SEQUENCE</scope>
    <source>
        <strain evidence="3">MAG 2441</strain>
    </source>
</reference>
<keyword evidence="4" id="KW-1185">Reference proteome</keyword>
<name>A0AA95EXN6_9BACL</name>
<feature type="transmembrane region" description="Helical" evidence="1">
    <location>
        <begin position="6"/>
        <end position="23"/>
    </location>
</feature>
<dbReference type="EMBL" id="CP119317">
    <property type="protein sequence ID" value="WEK54662.1"/>
    <property type="molecule type" value="Genomic_DNA"/>
</dbReference>
<evidence type="ECO:0000313" key="3">
    <source>
        <dbReference type="EMBL" id="WEK54662.1"/>
    </source>
</evidence>
<feature type="transmembrane region" description="Helical" evidence="1">
    <location>
        <begin position="166"/>
        <end position="185"/>
    </location>
</feature>
<dbReference type="InterPro" id="IPR043831">
    <property type="entry name" value="DUF5808"/>
</dbReference>
<dbReference type="Proteomes" id="UP001178662">
    <property type="component" value="Chromosome"/>
</dbReference>
<feature type="transmembrane region" description="Helical" evidence="1">
    <location>
        <begin position="246"/>
        <end position="265"/>
    </location>
</feature>
<sequence length="462" mass="52636">MLTAITLGTTLILYIILLITYKTQAKYKRGMLFAVTLPPHAVEDERIQRVQAQYNKQLMKVCIVMGALLIPLILLYNLWGYQTIYMLVWIIVCVIVFTVPFRTAFKETLGLKRDNDWFVGAKRVIHSDLRVEQLKNERSAPMSLYLIPVSLNALLTLWIAQFYMTIIGLAICGWVMTAICMLTSLGMRGTKAKVYSENSEINVSLNQAKRRAVSYMWLWIAIVENIHFALLILLLTNENEVMNGTWLTLVLLFSIVPVGIVLNGYRKFHALEQEVLEHDGKQIYSDDDEYWANGFTYHNPHDRSLMVPKRVGIGETINTGTLAGKIIMGGILGLVATVIVGTSFLIIRSEITSPSLTITPTHQIEIDYPMYSVQFDISEIEAVTLVDTVPSGSKTNGEATDKVLRGQFRLKELGKSRLYLFKNNPPYIQIKLKDSYIFYNDQDPLVTEKRFEEIKQSIDNRF</sequence>
<dbReference type="AlphaFoldDB" id="A0AA95EXN6"/>
<accession>A0AA95EXN6</accession>
<evidence type="ECO:0000313" key="4">
    <source>
        <dbReference type="Proteomes" id="UP001178662"/>
    </source>
</evidence>
<keyword evidence="1" id="KW-0812">Transmembrane</keyword>
<gene>
    <name evidence="3" type="ORF">P0Y55_00880</name>
</gene>
<evidence type="ECO:0000259" key="2">
    <source>
        <dbReference type="Pfam" id="PF19124"/>
    </source>
</evidence>
<proteinExistence type="predicted"/>
<feature type="transmembrane region" description="Helical" evidence="1">
    <location>
        <begin position="215"/>
        <end position="234"/>
    </location>
</feature>
<protein>
    <submittedName>
        <fullName evidence="3">DUF5808 domain-containing protein</fullName>
    </submittedName>
</protein>
<feature type="domain" description="DUF5808" evidence="2">
    <location>
        <begin position="300"/>
        <end position="325"/>
    </location>
</feature>
<dbReference type="Pfam" id="PF19124">
    <property type="entry name" value="DUF5808"/>
    <property type="match status" value="1"/>
</dbReference>
<keyword evidence="1" id="KW-0472">Membrane</keyword>
<organism evidence="3 4">
    <name type="scientific">Candidatus Cohnella colombiensis</name>
    <dbReference type="NCBI Taxonomy" id="3121368"/>
    <lineage>
        <taxon>Bacteria</taxon>
        <taxon>Bacillati</taxon>
        <taxon>Bacillota</taxon>
        <taxon>Bacilli</taxon>
        <taxon>Bacillales</taxon>
        <taxon>Paenibacillaceae</taxon>
        <taxon>Cohnella</taxon>
    </lineage>
</organism>
<feature type="transmembrane region" description="Helical" evidence="1">
    <location>
        <begin position="84"/>
        <end position="105"/>
    </location>
</feature>
<feature type="transmembrane region" description="Helical" evidence="1">
    <location>
        <begin position="58"/>
        <end position="78"/>
    </location>
</feature>
<feature type="transmembrane region" description="Helical" evidence="1">
    <location>
        <begin position="326"/>
        <end position="347"/>
    </location>
</feature>
<keyword evidence="1" id="KW-1133">Transmembrane helix</keyword>
<evidence type="ECO:0000256" key="1">
    <source>
        <dbReference type="SAM" id="Phobius"/>
    </source>
</evidence>